<keyword evidence="11" id="KW-1185">Reference proteome</keyword>
<dbReference type="Pfam" id="PF05743">
    <property type="entry name" value="UEV"/>
    <property type="match status" value="1"/>
</dbReference>
<dbReference type="PROSITE" id="PS50127">
    <property type="entry name" value="UBC_2"/>
    <property type="match status" value="1"/>
</dbReference>
<dbReference type="Gene3D" id="6.10.140.820">
    <property type="match status" value="1"/>
</dbReference>
<feature type="domain" description="UBC core" evidence="8">
    <location>
        <begin position="1"/>
        <end position="178"/>
    </location>
</feature>
<feature type="region of interest" description="Disordered" evidence="7">
    <location>
        <begin position="139"/>
        <end position="190"/>
    </location>
</feature>
<dbReference type="InterPro" id="IPR008883">
    <property type="entry name" value="UEV_N"/>
</dbReference>
<keyword evidence="3" id="KW-0813">Transport</keyword>
<comment type="subcellular location">
    <subcellularLocation>
        <location evidence="1">Endosome</location>
    </subcellularLocation>
</comment>
<evidence type="ECO:0000256" key="2">
    <source>
        <dbReference type="ARBA" id="ARBA00009594"/>
    </source>
</evidence>
<dbReference type="PANTHER" id="PTHR23306">
    <property type="entry name" value="TUMOR SUSCEPTIBILITY GENE 101 PROTEIN-RELATED"/>
    <property type="match status" value="1"/>
</dbReference>
<keyword evidence="5" id="KW-0653">Protein transport</keyword>
<organism evidence="10 11">
    <name type="scientific">Carpediemonas membranifera</name>
    <dbReference type="NCBI Taxonomy" id="201153"/>
    <lineage>
        <taxon>Eukaryota</taxon>
        <taxon>Metamonada</taxon>
        <taxon>Carpediemonas-like organisms</taxon>
        <taxon>Carpediemonas</taxon>
    </lineage>
</organism>
<sequence length="372" mass="41766">MNAVQSELNNLLSKIGTYRQMKLVSDQILECFRTYSNLKPILGVIPAQSSHCVVLRGTVPMYYRNNKYNIPVGLWIPTTFPSSPPIPYVLPTGDMFIRPNHPQVDKYGKVSLDYIHPRNWRPGQSTLLESVNQLCIEFGKNPPVSSGPPPGASGSAQQQHQPPPQQRPVQGFQRPGQYPAGQYQHKPQPQQERMMLLSQLSQKMFNDLSAKRSDLVRHGNTVSKEIDSRCGEVQQKQSMAGNMARDHSQLETSIGRMKLAIADIDRQITSLEASTGEVDAHERNALDEATDPGNASRRQVLRLNAENQALEDAMYKIYVAMCDDEVEPIDGLKYIRKLAKEQFYDRALLWKIEKTRAMMARAGPGQGGPARQ</sequence>
<dbReference type="Proteomes" id="UP000717585">
    <property type="component" value="Unassembled WGS sequence"/>
</dbReference>
<dbReference type="EMBL" id="JAHDYR010000067">
    <property type="protein sequence ID" value="KAG9389894.1"/>
    <property type="molecule type" value="Genomic_DNA"/>
</dbReference>
<feature type="compositionally biased region" description="Low complexity" evidence="7">
    <location>
        <begin position="167"/>
        <end position="177"/>
    </location>
</feature>
<evidence type="ECO:0000256" key="6">
    <source>
        <dbReference type="ARBA" id="ARBA00023054"/>
    </source>
</evidence>
<dbReference type="AlphaFoldDB" id="A0A8J6AZV2"/>
<keyword evidence="6" id="KW-0175">Coiled coil</keyword>
<comment type="caution">
    <text evidence="10">The sequence shown here is derived from an EMBL/GenBank/DDBJ whole genome shotgun (WGS) entry which is preliminary data.</text>
</comment>
<dbReference type="InterPro" id="IPR016135">
    <property type="entry name" value="UBQ-conjugating_enzyme/RWD"/>
</dbReference>
<feature type="domain" description="UEV" evidence="9">
    <location>
        <begin position="5"/>
        <end position="148"/>
    </location>
</feature>
<reference evidence="10" key="1">
    <citation type="submission" date="2021-05" db="EMBL/GenBank/DDBJ databases">
        <title>A free-living protist that lacks canonical eukaryotic 1 DNA replication and segregation systems.</title>
        <authorList>
            <person name="Salas-Leiva D.E."/>
            <person name="Tromer E.C."/>
            <person name="Curtis B.A."/>
            <person name="Jerlstrom-Hultqvist J."/>
            <person name="Kolisko M."/>
            <person name="Yi Z."/>
            <person name="Salas-Leiva J.S."/>
            <person name="Gallot-Lavallee L."/>
            <person name="Kops G.J.P.L."/>
            <person name="Archibald J.M."/>
            <person name="Simpson A.G.B."/>
            <person name="Roger A.J."/>
        </authorList>
    </citation>
    <scope>NUCLEOTIDE SEQUENCE</scope>
    <source>
        <strain evidence="10">BICM</strain>
    </source>
</reference>
<dbReference type="GO" id="GO:0000813">
    <property type="term" value="C:ESCRT I complex"/>
    <property type="evidence" value="ECO:0007669"/>
    <property type="project" value="TreeGrafter"/>
</dbReference>
<dbReference type="InterPro" id="IPR017916">
    <property type="entry name" value="SB_dom"/>
</dbReference>
<evidence type="ECO:0000259" key="9">
    <source>
        <dbReference type="PROSITE" id="PS51322"/>
    </source>
</evidence>
<dbReference type="PROSITE" id="PS51322">
    <property type="entry name" value="UEV"/>
    <property type="match status" value="1"/>
</dbReference>
<evidence type="ECO:0000259" key="8">
    <source>
        <dbReference type="PROSITE" id="PS50127"/>
    </source>
</evidence>
<dbReference type="GO" id="GO:0043130">
    <property type="term" value="F:ubiquitin binding"/>
    <property type="evidence" value="ECO:0007669"/>
    <property type="project" value="TreeGrafter"/>
</dbReference>
<comment type="similarity">
    <text evidence="2">Belongs to the ubiquitin-conjugating enzyme family. UEV subfamily.</text>
</comment>
<dbReference type="GO" id="GO:0015031">
    <property type="term" value="P:protein transport"/>
    <property type="evidence" value="ECO:0007669"/>
    <property type="project" value="UniProtKB-KW"/>
</dbReference>
<dbReference type="PANTHER" id="PTHR23306:SF3">
    <property type="entry name" value="TUMOR SUPPRESSOR PROTEIN 101"/>
    <property type="match status" value="1"/>
</dbReference>
<evidence type="ECO:0000313" key="11">
    <source>
        <dbReference type="Proteomes" id="UP000717585"/>
    </source>
</evidence>
<name>A0A8J6AZV2_9EUKA</name>
<evidence type="ECO:0000256" key="4">
    <source>
        <dbReference type="ARBA" id="ARBA00022753"/>
    </source>
</evidence>
<dbReference type="OrthoDB" id="306304at2759"/>
<evidence type="ECO:0000256" key="3">
    <source>
        <dbReference type="ARBA" id="ARBA00022448"/>
    </source>
</evidence>
<dbReference type="CDD" id="cd11685">
    <property type="entry name" value="UEV_TSG101-like"/>
    <property type="match status" value="1"/>
</dbReference>
<dbReference type="InterPro" id="IPR000608">
    <property type="entry name" value="UBC"/>
</dbReference>
<dbReference type="SUPFAM" id="SSF54495">
    <property type="entry name" value="UBC-like"/>
    <property type="match status" value="1"/>
</dbReference>
<evidence type="ECO:0000256" key="5">
    <source>
        <dbReference type="ARBA" id="ARBA00022927"/>
    </source>
</evidence>
<protein>
    <submittedName>
        <fullName evidence="10">UEV domain</fullName>
    </submittedName>
</protein>
<dbReference type="InterPro" id="IPR052070">
    <property type="entry name" value="ESCRT-I_UEV_domain"/>
</dbReference>
<dbReference type="GO" id="GO:0008333">
    <property type="term" value="P:endosome to lysosome transport"/>
    <property type="evidence" value="ECO:0007669"/>
    <property type="project" value="TreeGrafter"/>
</dbReference>
<evidence type="ECO:0000313" key="10">
    <source>
        <dbReference type="EMBL" id="KAG9389894.1"/>
    </source>
</evidence>
<dbReference type="Pfam" id="PF09454">
    <property type="entry name" value="Vps23_core"/>
    <property type="match status" value="1"/>
</dbReference>
<dbReference type="Gene3D" id="3.10.110.10">
    <property type="entry name" value="Ubiquitin Conjugating Enzyme"/>
    <property type="match status" value="1"/>
</dbReference>
<dbReference type="InterPro" id="IPR037202">
    <property type="entry name" value="ESCRT_assembly_dom"/>
</dbReference>
<evidence type="ECO:0000256" key="1">
    <source>
        <dbReference type="ARBA" id="ARBA00004177"/>
    </source>
</evidence>
<keyword evidence="4" id="KW-0967">Endosome</keyword>
<evidence type="ECO:0000256" key="7">
    <source>
        <dbReference type="SAM" id="MobiDB-lite"/>
    </source>
</evidence>
<proteinExistence type="inferred from homology"/>
<accession>A0A8J6AZV2</accession>
<gene>
    <name evidence="10" type="ORF">J8273_8581</name>
</gene>
<dbReference type="SUPFAM" id="SSF140111">
    <property type="entry name" value="Endosomal sorting complex assembly domain"/>
    <property type="match status" value="1"/>
</dbReference>